<gene>
    <name evidence="2" type="ORF">LSALG_LOCUS25259</name>
</gene>
<name>A0AA36E762_LACSI</name>
<evidence type="ECO:0000313" key="2">
    <source>
        <dbReference type="EMBL" id="CAI9285804.1"/>
    </source>
</evidence>
<accession>A0AA36E762</accession>
<proteinExistence type="predicted"/>
<feature type="compositionally biased region" description="Basic and acidic residues" evidence="1">
    <location>
        <begin position="238"/>
        <end position="252"/>
    </location>
</feature>
<keyword evidence="3" id="KW-1185">Reference proteome</keyword>
<dbReference type="AlphaFoldDB" id="A0AA36E762"/>
<evidence type="ECO:0000256" key="1">
    <source>
        <dbReference type="SAM" id="MobiDB-lite"/>
    </source>
</evidence>
<dbReference type="Proteomes" id="UP001177003">
    <property type="component" value="Chromosome 5"/>
</dbReference>
<feature type="region of interest" description="Disordered" evidence="1">
    <location>
        <begin position="219"/>
        <end position="252"/>
    </location>
</feature>
<reference evidence="2" key="1">
    <citation type="submission" date="2023-04" db="EMBL/GenBank/DDBJ databases">
        <authorList>
            <person name="Vijverberg K."/>
            <person name="Xiong W."/>
            <person name="Schranz E."/>
        </authorList>
    </citation>
    <scope>NUCLEOTIDE SEQUENCE</scope>
</reference>
<protein>
    <submittedName>
        <fullName evidence="2">Uncharacterized protein</fullName>
    </submittedName>
</protein>
<evidence type="ECO:0000313" key="3">
    <source>
        <dbReference type="Proteomes" id="UP001177003"/>
    </source>
</evidence>
<feature type="region of interest" description="Disordered" evidence="1">
    <location>
        <begin position="116"/>
        <end position="175"/>
    </location>
</feature>
<sequence>MEDNFPAILADGFGSQANPESKKVHKYILPGFMLPLKIWILEMFPEATQFYIHTPTELPRMRSWRSKTPITWVQYRRIINVSLPNNQAIFVVVSPTELMLSFYVYYVNWTLNHEESPPRQHTPFQNSPESPLPQHSHIRNSPLVFDSPPRRKTYKSETSSTESVTNASSSQHVHIERKYMSTDTSTRLVKKKKTSIKALVKRLLSVVADLSSKVDHVLNKKDEPDTGFGDKEEEMINEEQKETYYHGTPHEL</sequence>
<organism evidence="2 3">
    <name type="scientific">Lactuca saligna</name>
    <name type="common">Willowleaf lettuce</name>
    <dbReference type="NCBI Taxonomy" id="75948"/>
    <lineage>
        <taxon>Eukaryota</taxon>
        <taxon>Viridiplantae</taxon>
        <taxon>Streptophyta</taxon>
        <taxon>Embryophyta</taxon>
        <taxon>Tracheophyta</taxon>
        <taxon>Spermatophyta</taxon>
        <taxon>Magnoliopsida</taxon>
        <taxon>eudicotyledons</taxon>
        <taxon>Gunneridae</taxon>
        <taxon>Pentapetalae</taxon>
        <taxon>asterids</taxon>
        <taxon>campanulids</taxon>
        <taxon>Asterales</taxon>
        <taxon>Asteraceae</taxon>
        <taxon>Cichorioideae</taxon>
        <taxon>Cichorieae</taxon>
        <taxon>Lactucinae</taxon>
        <taxon>Lactuca</taxon>
    </lineage>
</organism>
<feature type="compositionally biased region" description="Low complexity" evidence="1">
    <location>
        <begin position="156"/>
        <end position="170"/>
    </location>
</feature>
<feature type="compositionally biased region" description="Basic and acidic residues" evidence="1">
    <location>
        <begin position="219"/>
        <end position="230"/>
    </location>
</feature>
<dbReference type="EMBL" id="OX465081">
    <property type="protein sequence ID" value="CAI9285804.1"/>
    <property type="molecule type" value="Genomic_DNA"/>
</dbReference>